<dbReference type="AlphaFoldDB" id="A0A4U6TU32"/>
<gene>
    <name evidence="2" type="ORF">SEVIR_7G248900v2</name>
</gene>
<organism evidence="2 3">
    <name type="scientific">Setaria viridis</name>
    <name type="common">Green bristlegrass</name>
    <name type="synonym">Setaria italica subsp. viridis</name>
    <dbReference type="NCBI Taxonomy" id="4556"/>
    <lineage>
        <taxon>Eukaryota</taxon>
        <taxon>Viridiplantae</taxon>
        <taxon>Streptophyta</taxon>
        <taxon>Embryophyta</taxon>
        <taxon>Tracheophyta</taxon>
        <taxon>Spermatophyta</taxon>
        <taxon>Magnoliopsida</taxon>
        <taxon>Liliopsida</taxon>
        <taxon>Poales</taxon>
        <taxon>Poaceae</taxon>
        <taxon>PACMAD clade</taxon>
        <taxon>Panicoideae</taxon>
        <taxon>Panicodae</taxon>
        <taxon>Paniceae</taxon>
        <taxon>Cenchrinae</taxon>
        <taxon>Setaria</taxon>
    </lineage>
</organism>
<protein>
    <submittedName>
        <fullName evidence="2">Uncharacterized protein</fullName>
    </submittedName>
</protein>
<keyword evidence="3" id="KW-1185">Reference proteome</keyword>
<feature type="region of interest" description="Disordered" evidence="1">
    <location>
        <begin position="227"/>
        <end position="273"/>
    </location>
</feature>
<name>A0A4U6TU32_SETVI</name>
<feature type="compositionally biased region" description="Low complexity" evidence="1">
    <location>
        <begin position="27"/>
        <end position="39"/>
    </location>
</feature>
<proteinExistence type="predicted"/>
<sequence>MEAQAQAWRAGGRRRLERGGLEDAVRAGASAGAEDVAAGTRGRPKDSGGASVGRRPGVGAGGQGLRQVACGKAGARSERGAALQQHARALALGMERKALALGMERKDKSTKLDYRVLGTPLPLIYCPPSHPAPSRPPPPSHPASLPLAAVAARRHPPARRRHHPPPSCSPPHATALPTSGRCSSARAYPPLLPSPRRRPTAALTYAVALDRTAVALSELACPAARSAELQRTTVLTHHRGEAMRRTAATPSGSSDGQIDRSPPRRASPASKST</sequence>
<feature type="region of interest" description="Disordered" evidence="1">
    <location>
        <begin position="152"/>
        <end position="197"/>
    </location>
</feature>
<feature type="region of interest" description="Disordered" evidence="1">
    <location>
        <begin position="1"/>
        <end position="65"/>
    </location>
</feature>
<evidence type="ECO:0000313" key="2">
    <source>
        <dbReference type="EMBL" id="TKW06578.1"/>
    </source>
</evidence>
<feature type="compositionally biased region" description="Basic residues" evidence="1">
    <location>
        <begin position="152"/>
        <end position="164"/>
    </location>
</feature>
<dbReference type="EMBL" id="CM016558">
    <property type="protein sequence ID" value="TKW06578.1"/>
    <property type="molecule type" value="Genomic_DNA"/>
</dbReference>
<reference evidence="2" key="1">
    <citation type="submission" date="2019-03" db="EMBL/GenBank/DDBJ databases">
        <title>WGS assembly of Setaria viridis.</title>
        <authorList>
            <person name="Huang P."/>
            <person name="Jenkins J."/>
            <person name="Grimwood J."/>
            <person name="Barry K."/>
            <person name="Healey A."/>
            <person name="Mamidi S."/>
            <person name="Sreedasyam A."/>
            <person name="Shu S."/>
            <person name="Feldman M."/>
            <person name="Wu J."/>
            <person name="Yu Y."/>
            <person name="Chen C."/>
            <person name="Johnson J."/>
            <person name="Rokhsar D."/>
            <person name="Baxter I."/>
            <person name="Schmutz J."/>
            <person name="Brutnell T."/>
            <person name="Kellogg E."/>
        </authorList>
    </citation>
    <scope>NUCLEOTIDE SEQUENCE [LARGE SCALE GENOMIC DNA]</scope>
</reference>
<accession>A0A4U6TU32</accession>
<evidence type="ECO:0000313" key="3">
    <source>
        <dbReference type="Proteomes" id="UP000298652"/>
    </source>
</evidence>
<feature type="compositionally biased region" description="Low complexity" evidence="1">
    <location>
        <begin position="1"/>
        <end position="10"/>
    </location>
</feature>
<evidence type="ECO:0000256" key="1">
    <source>
        <dbReference type="SAM" id="MobiDB-lite"/>
    </source>
</evidence>
<dbReference type="Proteomes" id="UP000298652">
    <property type="component" value="Chromosome 7"/>
</dbReference>
<dbReference type="Gramene" id="TKW06578">
    <property type="protein sequence ID" value="TKW06578"/>
    <property type="gene ID" value="SEVIR_7G248900v2"/>
</dbReference>
<feature type="compositionally biased region" description="Low complexity" evidence="1">
    <location>
        <begin position="264"/>
        <end position="273"/>
    </location>
</feature>